<dbReference type="SUPFAM" id="SSF49503">
    <property type="entry name" value="Cupredoxins"/>
    <property type="match status" value="1"/>
</dbReference>
<organism evidence="2 3">
    <name type="scientific">Desulfosporosinus orientis (strain ATCC 19365 / DSM 765 / NCIMB 8382 / VKM B-1628 / Singapore I)</name>
    <name type="common">Desulfotomaculum orientis</name>
    <dbReference type="NCBI Taxonomy" id="768706"/>
    <lineage>
        <taxon>Bacteria</taxon>
        <taxon>Bacillati</taxon>
        <taxon>Bacillota</taxon>
        <taxon>Clostridia</taxon>
        <taxon>Eubacteriales</taxon>
        <taxon>Desulfitobacteriaceae</taxon>
        <taxon>Desulfosporosinus</taxon>
    </lineage>
</organism>
<protein>
    <submittedName>
        <fullName evidence="2">Putative multicopper oxidase</fullName>
    </submittedName>
</protein>
<evidence type="ECO:0000313" key="3">
    <source>
        <dbReference type="Proteomes" id="UP000006346"/>
    </source>
</evidence>
<keyword evidence="3" id="KW-1185">Reference proteome</keyword>
<dbReference type="Pfam" id="PF07732">
    <property type="entry name" value="Cu-oxidase_3"/>
    <property type="match status" value="1"/>
</dbReference>
<dbReference type="PATRIC" id="fig|768706.3.peg.3591"/>
<dbReference type="InterPro" id="IPR008972">
    <property type="entry name" value="Cupredoxin"/>
</dbReference>
<name>G7WIH1_DESOD</name>
<proteinExistence type="predicted"/>
<dbReference type="HOGENOM" id="CLU_1803019_0_0_9"/>
<dbReference type="KEGG" id="dor:Desor_3563"/>
<gene>
    <name evidence="2" type="ordered locus">Desor_3563</name>
</gene>
<dbReference type="PANTHER" id="PTHR11709">
    <property type="entry name" value="MULTI-COPPER OXIDASE"/>
    <property type="match status" value="1"/>
</dbReference>
<dbReference type="eggNOG" id="COG2132">
    <property type="taxonomic scope" value="Bacteria"/>
</dbReference>
<accession>G7WIH1</accession>
<dbReference type="GO" id="GO:0016491">
    <property type="term" value="F:oxidoreductase activity"/>
    <property type="evidence" value="ECO:0007669"/>
    <property type="project" value="TreeGrafter"/>
</dbReference>
<dbReference type="EMBL" id="CP003108">
    <property type="protein sequence ID" value="AET69045.1"/>
    <property type="molecule type" value="Genomic_DNA"/>
</dbReference>
<dbReference type="Proteomes" id="UP000006346">
    <property type="component" value="Chromosome"/>
</dbReference>
<dbReference type="GO" id="GO:0005507">
    <property type="term" value="F:copper ion binding"/>
    <property type="evidence" value="ECO:0007669"/>
    <property type="project" value="InterPro"/>
</dbReference>
<dbReference type="InterPro" id="IPR011707">
    <property type="entry name" value="Cu-oxidase-like_N"/>
</dbReference>
<dbReference type="STRING" id="768706.Desor_3563"/>
<dbReference type="Gene3D" id="2.60.40.420">
    <property type="entry name" value="Cupredoxins - blue copper proteins"/>
    <property type="match status" value="1"/>
</dbReference>
<dbReference type="InterPro" id="IPR045087">
    <property type="entry name" value="Cu-oxidase_fam"/>
</dbReference>
<dbReference type="AlphaFoldDB" id="G7WIH1"/>
<evidence type="ECO:0000259" key="1">
    <source>
        <dbReference type="Pfam" id="PF07732"/>
    </source>
</evidence>
<reference evidence="3" key="1">
    <citation type="submission" date="2011-11" db="EMBL/GenBank/DDBJ databases">
        <title>Complete sequence of Desulfosporosinus orientis DSM 765.</title>
        <authorList>
            <person name="Lucas S."/>
            <person name="Han J."/>
            <person name="Lapidus A."/>
            <person name="Cheng J.-F."/>
            <person name="Goodwin L."/>
            <person name="Pitluck S."/>
            <person name="Peters L."/>
            <person name="Ovchinnikova G."/>
            <person name="Teshima H."/>
            <person name="Detter J.C."/>
            <person name="Han C."/>
            <person name="Tapia R."/>
            <person name="Land M."/>
            <person name="Hauser L."/>
            <person name="Kyrpides N."/>
            <person name="Ivanova N."/>
            <person name="Pagani I."/>
            <person name="Pester M."/>
            <person name="Spring S."/>
            <person name="Ollivier B."/>
            <person name="Rattei T."/>
            <person name="Klenk H.-P."/>
            <person name="Wagner M."/>
            <person name="Loy A."/>
            <person name="Woyke T."/>
        </authorList>
    </citation>
    <scope>NUCLEOTIDE SEQUENCE [LARGE SCALE GENOMIC DNA]</scope>
    <source>
        <strain evidence="3">ATCC 19365 / DSM 765 / NCIMB 8382 / VKM B-1628</strain>
    </source>
</reference>
<feature type="domain" description="Plastocyanin-like" evidence="1">
    <location>
        <begin position="33"/>
        <end position="118"/>
    </location>
</feature>
<evidence type="ECO:0000313" key="2">
    <source>
        <dbReference type="EMBL" id="AET69045.1"/>
    </source>
</evidence>
<reference evidence="2 3" key="2">
    <citation type="journal article" date="2012" name="J. Bacteriol.">
        <title>Complete genome sequences of Desulfosporosinus orientis DSM765T, Desulfosporosinus youngiae DSM17734T, Desulfosporosinus meridiei DSM13257T, and Desulfosporosinus acidiphilus DSM22704T.</title>
        <authorList>
            <person name="Pester M."/>
            <person name="Brambilla E."/>
            <person name="Alazard D."/>
            <person name="Rattei T."/>
            <person name="Weinmaier T."/>
            <person name="Han J."/>
            <person name="Lucas S."/>
            <person name="Lapidus A."/>
            <person name="Cheng J.F."/>
            <person name="Goodwin L."/>
            <person name="Pitluck S."/>
            <person name="Peters L."/>
            <person name="Ovchinnikova G."/>
            <person name="Teshima H."/>
            <person name="Detter J.C."/>
            <person name="Han C.S."/>
            <person name="Tapia R."/>
            <person name="Land M.L."/>
            <person name="Hauser L."/>
            <person name="Kyrpides N.C."/>
            <person name="Ivanova N.N."/>
            <person name="Pagani I."/>
            <person name="Huntmann M."/>
            <person name="Wei C.L."/>
            <person name="Davenport K.W."/>
            <person name="Daligault H."/>
            <person name="Chain P.S."/>
            <person name="Chen A."/>
            <person name="Mavromatis K."/>
            <person name="Markowitz V."/>
            <person name="Szeto E."/>
            <person name="Mikhailova N."/>
            <person name="Pati A."/>
            <person name="Wagner M."/>
            <person name="Woyke T."/>
            <person name="Ollivier B."/>
            <person name="Klenk H.P."/>
            <person name="Spring S."/>
            <person name="Loy A."/>
        </authorList>
    </citation>
    <scope>NUCLEOTIDE SEQUENCE [LARGE SCALE GENOMIC DNA]</scope>
    <source>
        <strain evidence="3">ATCC 19365 / DSM 765 / NCIMB 8382 / VKM B-1628</strain>
    </source>
</reference>
<sequence length="143" mass="16197">MSEMELSTLNSLPKTYSEKYYRAYIFTVGDITDVPGPTIAVFPGDNIQIRVNNRLAEDTSVHWHGLDIPNSMDGVPEIEPSPRIKPGQYFDYRFKISNPPGTHIYHSIQRGRIAPGVYDIDPLSMDFNFFTMNGRCTVISPII</sequence>